<dbReference type="Pfam" id="PF03928">
    <property type="entry name" value="HbpS-like"/>
    <property type="match status" value="1"/>
</dbReference>
<accession>A0A8J8FCI9</accession>
<dbReference type="Gene3D" id="3.30.450.150">
    <property type="entry name" value="Haem-degrading domain"/>
    <property type="match status" value="1"/>
</dbReference>
<evidence type="ECO:0000313" key="1">
    <source>
        <dbReference type="EMBL" id="NNV54053.1"/>
    </source>
</evidence>
<comment type="caution">
    <text evidence="1">The sequence shown here is derived from an EMBL/GenBank/DDBJ whole genome shotgun (WGS) entry which is preliminary data.</text>
</comment>
<proteinExistence type="predicted"/>
<name>A0A8J8FCI9_9BACT</name>
<keyword evidence="2" id="KW-1185">Reference proteome</keyword>
<dbReference type="RefSeq" id="WP_171605966.1">
    <property type="nucleotide sequence ID" value="NZ_WHPF01000001.1"/>
</dbReference>
<dbReference type="SUPFAM" id="SSF143744">
    <property type="entry name" value="GlcG-like"/>
    <property type="match status" value="1"/>
</dbReference>
<dbReference type="InterPro" id="IPR038084">
    <property type="entry name" value="PduO/GlcC-like_sf"/>
</dbReference>
<dbReference type="InterPro" id="IPR005624">
    <property type="entry name" value="PduO/GlcC-like"/>
</dbReference>
<gene>
    <name evidence="1" type="ORF">GD597_01190</name>
</gene>
<protein>
    <submittedName>
        <fullName evidence="1">Uncharacterized protein</fullName>
    </submittedName>
</protein>
<sequence>MQQNDMQSLIAGIFNAIEKLIPLYLALPADEIISNGNVAVCIIDETGLVHGKMFGTNKPRLRQSYKVAWTKASQVWLTGVKTGEYERMVFTREVDENANGIEAPDLIGWEGGQPLTTKSGEILAVGFSGFRGTTDIEIMIKALDLAQEA</sequence>
<organism evidence="1 2">
    <name type="scientific">Limnovirga soli</name>
    <dbReference type="NCBI Taxonomy" id="2656915"/>
    <lineage>
        <taxon>Bacteria</taxon>
        <taxon>Pseudomonadati</taxon>
        <taxon>Bacteroidota</taxon>
        <taxon>Chitinophagia</taxon>
        <taxon>Chitinophagales</taxon>
        <taxon>Chitinophagaceae</taxon>
        <taxon>Limnovirga</taxon>
    </lineage>
</organism>
<evidence type="ECO:0000313" key="2">
    <source>
        <dbReference type="Proteomes" id="UP000598971"/>
    </source>
</evidence>
<dbReference type="AlphaFoldDB" id="A0A8J8FCI9"/>
<dbReference type="Proteomes" id="UP000598971">
    <property type="component" value="Unassembled WGS sequence"/>
</dbReference>
<dbReference type="EMBL" id="WHPF01000001">
    <property type="protein sequence ID" value="NNV54053.1"/>
    <property type="molecule type" value="Genomic_DNA"/>
</dbReference>
<reference evidence="1" key="1">
    <citation type="submission" date="2019-10" db="EMBL/GenBank/DDBJ databases">
        <title>Draft genome sequence of Panacibacter sp. KCS-6.</title>
        <authorList>
            <person name="Yim K.J."/>
        </authorList>
    </citation>
    <scope>NUCLEOTIDE SEQUENCE</scope>
    <source>
        <strain evidence="1">KCS-6</strain>
    </source>
</reference>